<feature type="domain" description="DUF2921" evidence="13">
    <location>
        <begin position="67"/>
        <end position="299"/>
    </location>
</feature>
<dbReference type="EMBL" id="KZ772793">
    <property type="protein sequence ID" value="PTQ30702.1"/>
    <property type="molecule type" value="Genomic_DNA"/>
</dbReference>
<dbReference type="EMBL" id="KZ772793">
    <property type="protein sequence ID" value="PTQ30701.1"/>
    <property type="molecule type" value="Genomic_DNA"/>
</dbReference>
<evidence type="ECO:0000256" key="5">
    <source>
        <dbReference type="ARBA" id="ARBA00022679"/>
    </source>
</evidence>
<dbReference type="InterPro" id="IPR057425">
    <property type="entry name" value="DUF2921_N"/>
</dbReference>
<dbReference type="Gramene" id="Mp3g23800.2">
    <property type="protein sequence ID" value="Mp3g23800.2.cds1"/>
    <property type="gene ID" value="Mp3g23800"/>
</dbReference>
<feature type="chain" id="PRO_5044069769" description="RING-type E3 ubiquitin transferase" evidence="11">
    <location>
        <begin position="22"/>
        <end position="1103"/>
    </location>
</feature>
<name>A0A2R6WA28_MARPO</name>
<dbReference type="GO" id="GO:0012505">
    <property type="term" value="C:endomembrane system"/>
    <property type="evidence" value="ECO:0007669"/>
    <property type="project" value="UniProtKB-SubCell"/>
</dbReference>
<evidence type="ECO:0000256" key="2">
    <source>
        <dbReference type="ARBA" id="ARBA00004127"/>
    </source>
</evidence>
<protein>
    <recommendedName>
        <fullName evidence="4">RING-type E3 ubiquitin transferase</fullName>
        <ecNumber evidence="4">2.3.2.27</ecNumber>
    </recommendedName>
</protein>
<dbReference type="EMBL" id="KZ772793">
    <property type="protein sequence ID" value="PTQ30703.1"/>
    <property type="molecule type" value="Genomic_DNA"/>
</dbReference>
<evidence type="ECO:0000259" key="12">
    <source>
        <dbReference type="Pfam" id="PF11145"/>
    </source>
</evidence>
<reference evidence="14" key="2">
    <citation type="submission" date="2017-12" db="EMBL/GenBank/DDBJ databases">
        <title>WGS assembly of Marchantia polymorpha.</title>
        <authorList>
            <person name="Bowman J.L."/>
            <person name="Kohchi T."/>
            <person name="Yamato K.T."/>
            <person name="Jenkins J."/>
            <person name="Shu S."/>
            <person name="Ishizaki K."/>
            <person name="Yamaoka S."/>
            <person name="Nishihama R."/>
            <person name="Nakamura Y."/>
            <person name="Berger F."/>
            <person name="Adam C."/>
            <person name="Aki S.S."/>
            <person name="Althoff F."/>
            <person name="Araki T."/>
            <person name="Arteaga-Vazquez M.A."/>
            <person name="Balasubrmanian S."/>
            <person name="Bauer D."/>
            <person name="Boehm C.R."/>
            <person name="Briginshaw L."/>
            <person name="Caballero-Perez J."/>
            <person name="Catarino B."/>
            <person name="Chen F."/>
            <person name="Chiyoda S."/>
            <person name="Chovatia M."/>
            <person name="Davies K.M."/>
            <person name="Delmans M."/>
            <person name="Demura T."/>
            <person name="Dierschke T."/>
            <person name="Dolan L."/>
            <person name="Dorantes-Acosta A.E."/>
            <person name="Eklund D.M."/>
            <person name="Florent S.N."/>
            <person name="Flores-Sandoval E."/>
            <person name="Fujiyama A."/>
            <person name="Fukuzawa H."/>
            <person name="Galik B."/>
            <person name="Grimanelli D."/>
            <person name="Grimwood J."/>
            <person name="Grossniklaus U."/>
            <person name="Hamada T."/>
            <person name="Haseloff J."/>
            <person name="Hetherington A.J."/>
            <person name="Higo A."/>
            <person name="Hirakawa Y."/>
            <person name="Hundley H.N."/>
            <person name="Ikeda Y."/>
            <person name="Inoue K."/>
            <person name="Inoue S."/>
            <person name="Ishida S."/>
            <person name="Jia Q."/>
            <person name="Kakita M."/>
            <person name="Kanazawa T."/>
            <person name="Kawai Y."/>
            <person name="Kawashima T."/>
            <person name="Kennedy M."/>
            <person name="Kinose K."/>
            <person name="Kinoshita T."/>
            <person name="Kohara Y."/>
            <person name="Koide E."/>
            <person name="Komatsu K."/>
            <person name="Kopischke S."/>
            <person name="Kubo M."/>
            <person name="Kyozuka J."/>
            <person name="Lagercrantz U."/>
            <person name="Lin S.S."/>
            <person name="Lindquist E."/>
            <person name="Lipzen A.M."/>
            <person name="Lu C."/>
            <person name="Luna E.D."/>
            <person name="Martienssen R.A."/>
            <person name="Minamino N."/>
            <person name="Mizutani M."/>
            <person name="Mizutani M."/>
            <person name="Mochizuki N."/>
            <person name="Monte I."/>
            <person name="Mosher R."/>
            <person name="Nagasaki H."/>
            <person name="Nakagami H."/>
            <person name="Naramoto S."/>
            <person name="Nishitani K."/>
            <person name="Ohtani M."/>
            <person name="Okamoto T."/>
            <person name="Okumura M."/>
            <person name="Phillips J."/>
            <person name="Pollak B."/>
            <person name="Reinders A."/>
            <person name="Roevekamp M."/>
            <person name="Sano R."/>
            <person name="Sawa S."/>
            <person name="Schmid M.W."/>
            <person name="Shirakawa M."/>
            <person name="Solano R."/>
            <person name="Spunde A."/>
            <person name="Suetsugu N."/>
            <person name="Sugano S."/>
            <person name="Sugiyama A."/>
            <person name="Sun R."/>
            <person name="Suzuki Y."/>
            <person name="Takenaka M."/>
            <person name="Takezawa D."/>
            <person name="Tomogane H."/>
            <person name="Tsuzuki M."/>
            <person name="Ueda T."/>
            <person name="Umeda M."/>
            <person name="Ward J.M."/>
            <person name="Watanabe Y."/>
            <person name="Yazaki K."/>
            <person name="Yokoyama R."/>
            <person name="Yoshitake Y."/>
            <person name="Yotsui I."/>
            <person name="Zachgo S."/>
            <person name="Schmutz J."/>
        </authorList>
    </citation>
    <scope>NUCLEOTIDE SEQUENCE [LARGE SCALE GENOMIC DNA]</scope>
    <source>
        <strain evidence="14">Tak-1</strain>
    </source>
</reference>
<dbReference type="Gramene" id="Mp3g23800.3">
    <property type="protein sequence ID" value="Mp3g23800.3.cds1"/>
    <property type="gene ID" value="Mp3g23800"/>
</dbReference>
<dbReference type="InterPro" id="IPR021319">
    <property type="entry name" value="DUF2921"/>
</dbReference>
<feature type="transmembrane region" description="Helical" evidence="10">
    <location>
        <begin position="890"/>
        <end position="909"/>
    </location>
</feature>
<feature type="domain" description="DUF2921" evidence="13">
    <location>
        <begin position="335"/>
        <end position="504"/>
    </location>
</feature>
<evidence type="ECO:0000256" key="7">
    <source>
        <dbReference type="ARBA" id="ARBA00022786"/>
    </source>
</evidence>
<accession>A0A2R6WA28</accession>
<evidence type="ECO:0000256" key="10">
    <source>
        <dbReference type="SAM" id="Phobius"/>
    </source>
</evidence>
<dbReference type="AlphaFoldDB" id="A0A2R6WA28"/>
<gene>
    <name evidence="14" type="ORF">MARPO_0121s0043</name>
</gene>
<keyword evidence="5" id="KW-0808">Transferase</keyword>
<keyword evidence="11" id="KW-0732">Signal</keyword>
<evidence type="ECO:0000256" key="9">
    <source>
        <dbReference type="ARBA" id="ARBA00023136"/>
    </source>
</evidence>
<comment type="subcellular location">
    <subcellularLocation>
        <location evidence="2">Endomembrane system</location>
        <topology evidence="2">Multi-pass membrane protein</topology>
    </subcellularLocation>
</comment>
<dbReference type="PANTHER" id="PTHR33389">
    <property type="entry name" value="FAMILY PROTEIN, PUTATIVE (DUF2921)-RELATED"/>
    <property type="match status" value="1"/>
</dbReference>
<dbReference type="Proteomes" id="UP000244005">
    <property type="component" value="Unassembled WGS sequence"/>
</dbReference>
<reference evidence="15" key="1">
    <citation type="journal article" date="2017" name="Cell">
        <title>Insights into land plant evolution garnered from the Marchantia polymorpha genome.</title>
        <authorList>
            <person name="Bowman J.L."/>
            <person name="Kohchi T."/>
            <person name="Yamato K.T."/>
            <person name="Jenkins J."/>
            <person name="Shu S."/>
            <person name="Ishizaki K."/>
            <person name="Yamaoka S."/>
            <person name="Nishihama R."/>
            <person name="Nakamura Y."/>
            <person name="Berger F."/>
            <person name="Adam C."/>
            <person name="Aki S.S."/>
            <person name="Althoff F."/>
            <person name="Araki T."/>
            <person name="Arteaga-Vazquez M.A."/>
            <person name="Balasubrmanian S."/>
            <person name="Barry K."/>
            <person name="Bauer D."/>
            <person name="Boehm C.R."/>
            <person name="Briginshaw L."/>
            <person name="Caballero-Perez J."/>
            <person name="Catarino B."/>
            <person name="Chen F."/>
            <person name="Chiyoda S."/>
            <person name="Chovatia M."/>
            <person name="Davies K.M."/>
            <person name="Delmans M."/>
            <person name="Demura T."/>
            <person name="Dierschke T."/>
            <person name="Dolan L."/>
            <person name="Dorantes-Acosta A.E."/>
            <person name="Eklund D.M."/>
            <person name="Florent S.N."/>
            <person name="Flores-Sandoval E."/>
            <person name="Fujiyama A."/>
            <person name="Fukuzawa H."/>
            <person name="Galik B."/>
            <person name="Grimanelli D."/>
            <person name="Grimwood J."/>
            <person name="Grossniklaus U."/>
            <person name="Hamada T."/>
            <person name="Haseloff J."/>
            <person name="Hetherington A.J."/>
            <person name="Higo A."/>
            <person name="Hirakawa Y."/>
            <person name="Hundley H.N."/>
            <person name="Ikeda Y."/>
            <person name="Inoue K."/>
            <person name="Inoue S.I."/>
            <person name="Ishida S."/>
            <person name="Jia Q."/>
            <person name="Kakita M."/>
            <person name="Kanazawa T."/>
            <person name="Kawai Y."/>
            <person name="Kawashima T."/>
            <person name="Kennedy M."/>
            <person name="Kinose K."/>
            <person name="Kinoshita T."/>
            <person name="Kohara Y."/>
            <person name="Koide E."/>
            <person name="Komatsu K."/>
            <person name="Kopischke S."/>
            <person name="Kubo M."/>
            <person name="Kyozuka J."/>
            <person name="Lagercrantz U."/>
            <person name="Lin S.S."/>
            <person name="Lindquist E."/>
            <person name="Lipzen A.M."/>
            <person name="Lu C.W."/>
            <person name="De Luna E."/>
            <person name="Martienssen R.A."/>
            <person name="Minamino N."/>
            <person name="Mizutani M."/>
            <person name="Mizutani M."/>
            <person name="Mochizuki N."/>
            <person name="Monte I."/>
            <person name="Mosher R."/>
            <person name="Nagasaki H."/>
            <person name="Nakagami H."/>
            <person name="Naramoto S."/>
            <person name="Nishitani K."/>
            <person name="Ohtani M."/>
            <person name="Okamoto T."/>
            <person name="Okumura M."/>
            <person name="Phillips J."/>
            <person name="Pollak B."/>
            <person name="Reinders A."/>
            <person name="Rovekamp M."/>
            <person name="Sano R."/>
            <person name="Sawa S."/>
            <person name="Schmid M.W."/>
            <person name="Shirakawa M."/>
            <person name="Solano R."/>
            <person name="Spunde A."/>
            <person name="Suetsugu N."/>
            <person name="Sugano S."/>
            <person name="Sugiyama A."/>
            <person name="Sun R."/>
            <person name="Suzuki Y."/>
            <person name="Takenaka M."/>
            <person name="Takezawa D."/>
            <person name="Tomogane H."/>
            <person name="Tsuzuki M."/>
            <person name="Ueda T."/>
            <person name="Umeda M."/>
            <person name="Ward J.M."/>
            <person name="Watanabe Y."/>
            <person name="Yazaki K."/>
            <person name="Yokoyama R."/>
            <person name="Yoshitake Y."/>
            <person name="Yotsui I."/>
            <person name="Zachgo S."/>
            <person name="Schmutz J."/>
        </authorList>
    </citation>
    <scope>NUCLEOTIDE SEQUENCE [LARGE SCALE GENOMIC DNA]</scope>
    <source>
        <strain evidence="15">Tak-1</strain>
    </source>
</reference>
<dbReference type="Pfam" id="PF25333">
    <property type="entry name" value="DUF2921_N"/>
    <property type="match status" value="3"/>
</dbReference>
<feature type="domain" description="DUF2921" evidence="13">
    <location>
        <begin position="655"/>
        <end position="750"/>
    </location>
</feature>
<keyword evidence="7" id="KW-0833">Ubl conjugation pathway</keyword>
<keyword evidence="6 10" id="KW-0812">Transmembrane</keyword>
<evidence type="ECO:0000256" key="8">
    <source>
        <dbReference type="ARBA" id="ARBA00022989"/>
    </source>
</evidence>
<evidence type="ECO:0000313" key="15">
    <source>
        <dbReference type="Proteomes" id="UP000244005"/>
    </source>
</evidence>
<evidence type="ECO:0000256" key="4">
    <source>
        <dbReference type="ARBA" id="ARBA00012483"/>
    </source>
</evidence>
<dbReference type="Pfam" id="PF11145">
    <property type="entry name" value="DUF2921"/>
    <property type="match status" value="1"/>
</dbReference>
<dbReference type="EC" id="2.3.2.27" evidence="4"/>
<sequence>MARLIAILLNALLFSLSIIHGSSIWAEAVDGYASSEMAWAGNSGGRVGDVSLGAPKKMKYTRQAEVKARCPALTLRSEEAPTRTRRRRPLMQRLSFRNGDWEQGDRVSTLMPFKPSNQFADLESVPRTQLASFWVTNVDRNQLPVRNVAGMVELSITDGSMSMSASPVIIPTHETPLSRYDLDQPRATAATSFQGTSSESQFIMYPGFSTLSIELEGVYQQAQNEDVLCMLGCAFLPSPDSGISWSNMQNFAGTKQLVKDCSIMLQLHYPLTFNLTSRVIRGELKSLRSPEEPFYFPPVFLSSQITADSVYESTAKDIVASACNSEDQTAKYVDTYKPIGMEFCELAKEYLSEGWMDIDTNWNCSVSQEFCGKIGPFAPYSTAGHYVKAQDYNASKAQIMVQNFRSPCFTEEETVISVSSVFRLIPVDETRSVAFGRSALDGQTIVTEGYWVNGSDHLCMVGCSLNDNTGQADLCNMRVCISIPLSLTIKHRNIFEGTINSTLAEKAFHPLSFHVKLDFNRGFPWRLSSHLHYNYTRVDDAGVLLEKDEVVSKSFHSSWLNYPKLIGESLAHYRVLSEDLSLHTMSLDSKDLSYIDFDVVAIDDYLPFLWSGWVQTGIVEAGLVGMSNDTIQTETDPRVTNRVKENRQYLNIAGTLSIRQPFERTEMKISTEGLYSPKHGKMYMLGCRSVTAQWETIREYYWSLDEGMDCEIEVMITYPATIAAWLSDPTVEVVVKSKRVEDSPFHFQDIKVQTERILYKKQRQQLVSQKSVEGALSVLTLSLMLGCIISQLLYLGHQVDSTPYVSLVMIGIQGMGYAIPLVTGAEALLTRKFDYRRHSFFVETGWAQMIVYLDKILTLVAFLFMVRLFEVVWKSRAFMPSARSPREHNVAVTCAIIHALGFISVMTLHSQNIGPRAGDLLIAPPSIPEESQVGYIPGVVNVSSAEFQSSSFFDVDKLRPVWKVVLQEYAGLVEDLFLLPQAIALSVWDVEGKPLRAIYFVGLTILQIVPHIYDSFRIPGLRGVSYEIYANPDFDFYTSLGNILIPILALLLAVMVYIQQRWKNFLRFPSRFSYKPLNSKMNETELVQNHGRTPLPPIPEDDE</sequence>
<evidence type="ECO:0000259" key="13">
    <source>
        <dbReference type="Pfam" id="PF25333"/>
    </source>
</evidence>
<dbReference type="EMBL" id="KZ772793">
    <property type="protein sequence ID" value="PTQ30704.1"/>
    <property type="molecule type" value="Genomic_DNA"/>
</dbReference>
<feature type="transmembrane region" description="Helical" evidence="10">
    <location>
        <begin position="1036"/>
        <end position="1058"/>
    </location>
</feature>
<dbReference type="OMA" id="WVKEHEA"/>
<keyword evidence="9 10" id="KW-0472">Membrane</keyword>
<evidence type="ECO:0000256" key="1">
    <source>
        <dbReference type="ARBA" id="ARBA00000900"/>
    </source>
</evidence>
<proteinExistence type="predicted"/>
<feature type="transmembrane region" description="Helical" evidence="10">
    <location>
        <begin position="774"/>
        <end position="795"/>
    </location>
</feature>
<dbReference type="PANTHER" id="PTHR33389:SF18">
    <property type="entry name" value="OS01G0677900 PROTEIN"/>
    <property type="match status" value="1"/>
</dbReference>
<organism evidence="14 15">
    <name type="scientific">Marchantia polymorpha</name>
    <name type="common">Common liverwort</name>
    <name type="synonym">Marchantia aquatica</name>
    <dbReference type="NCBI Taxonomy" id="3197"/>
    <lineage>
        <taxon>Eukaryota</taxon>
        <taxon>Viridiplantae</taxon>
        <taxon>Streptophyta</taxon>
        <taxon>Embryophyta</taxon>
        <taxon>Marchantiophyta</taxon>
        <taxon>Marchantiopsida</taxon>
        <taxon>Marchantiidae</taxon>
        <taxon>Marchantiales</taxon>
        <taxon>Marchantiaceae</taxon>
        <taxon>Marchantia</taxon>
    </lineage>
</organism>
<dbReference type="OrthoDB" id="618601at2759"/>
<evidence type="ECO:0000313" key="14">
    <source>
        <dbReference type="EMBL" id="PTQ30701.1"/>
    </source>
</evidence>
<keyword evidence="8 10" id="KW-1133">Transmembrane helix</keyword>
<dbReference type="Gramene" id="Mp3g23800.1">
    <property type="protein sequence ID" value="Mp3g23800.1.cds1"/>
    <property type="gene ID" value="Mp3g23800"/>
</dbReference>
<evidence type="ECO:0000256" key="3">
    <source>
        <dbReference type="ARBA" id="ARBA00004906"/>
    </source>
</evidence>
<feature type="transmembrane region" description="Helical" evidence="10">
    <location>
        <begin position="849"/>
        <end position="869"/>
    </location>
</feature>
<comment type="pathway">
    <text evidence="3">Protein modification; protein ubiquitination.</text>
</comment>
<evidence type="ECO:0000256" key="11">
    <source>
        <dbReference type="SAM" id="SignalP"/>
    </source>
</evidence>
<comment type="catalytic activity">
    <reaction evidence="1">
        <text>S-ubiquitinyl-[E2 ubiquitin-conjugating enzyme]-L-cysteine + [acceptor protein]-L-lysine = [E2 ubiquitin-conjugating enzyme]-L-cysteine + N(6)-ubiquitinyl-[acceptor protein]-L-lysine.</text>
        <dbReference type="EC" id="2.3.2.27"/>
    </reaction>
</comment>
<dbReference type="GO" id="GO:0061630">
    <property type="term" value="F:ubiquitin protein ligase activity"/>
    <property type="evidence" value="ECO:0007669"/>
    <property type="project" value="UniProtKB-EC"/>
</dbReference>
<feature type="transmembrane region" description="Helical" evidence="10">
    <location>
        <begin position="807"/>
        <end position="829"/>
    </location>
</feature>
<evidence type="ECO:0000256" key="6">
    <source>
        <dbReference type="ARBA" id="ARBA00022692"/>
    </source>
</evidence>
<keyword evidence="15" id="KW-1185">Reference proteome</keyword>
<dbReference type="Gramene" id="Mp3g23800.4">
    <property type="protein sequence ID" value="Mp3g23800.4.cds1"/>
    <property type="gene ID" value="Mp3g23800"/>
</dbReference>
<feature type="domain" description="SWEET-like" evidence="12">
    <location>
        <begin position="762"/>
        <end position="1071"/>
    </location>
</feature>
<feature type="signal peptide" evidence="11">
    <location>
        <begin position="1"/>
        <end position="21"/>
    </location>
</feature>